<sequence length="67" mass="7290">MTGHTSDEVIRPDDVEPRDPDGSQRGYPERDSGVVQDGPGSPERGTDGTGMMDEQGNLKERVESMID</sequence>
<dbReference type="AlphaFoldDB" id="A0A3S0I5X4"/>
<dbReference type="Proteomes" id="UP000277766">
    <property type="component" value="Unassembled WGS sequence"/>
</dbReference>
<comment type="caution">
    <text evidence="2">The sequence shown here is derived from an EMBL/GenBank/DDBJ whole genome shotgun (WGS) entry which is preliminary data.</text>
</comment>
<feature type="region of interest" description="Disordered" evidence="1">
    <location>
        <begin position="1"/>
        <end position="67"/>
    </location>
</feature>
<evidence type="ECO:0000256" key="1">
    <source>
        <dbReference type="SAM" id="MobiDB-lite"/>
    </source>
</evidence>
<dbReference type="OrthoDB" id="71022at2"/>
<dbReference type="RefSeq" id="WP_126352471.1">
    <property type="nucleotide sequence ID" value="NZ_CP086380.1"/>
</dbReference>
<dbReference type="EMBL" id="RXPE01000020">
    <property type="protein sequence ID" value="RTR25912.1"/>
    <property type="molecule type" value="Genomic_DNA"/>
</dbReference>
<reference evidence="2 3" key="1">
    <citation type="submission" date="2018-12" db="EMBL/GenBank/DDBJ databases">
        <title>Deinococcus radiophilus ATCC 27603 genome sequencing and assembly.</title>
        <authorList>
            <person name="Maclea K.S."/>
            <person name="Maynard C.R."/>
        </authorList>
    </citation>
    <scope>NUCLEOTIDE SEQUENCE [LARGE SCALE GENOMIC DNA]</scope>
    <source>
        <strain evidence="2 3">ATCC 27603</strain>
    </source>
</reference>
<proteinExistence type="predicted"/>
<keyword evidence="3" id="KW-1185">Reference proteome</keyword>
<evidence type="ECO:0000313" key="2">
    <source>
        <dbReference type="EMBL" id="RTR25912.1"/>
    </source>
</evidence>
<evidence type="ECO:0000313" key="3">
    <source>
        <dbReference type="Proteomes" id="UP000277766"/>
    </source>
</evidence>
<protein>
    <submittedName>
        <fullName evidence="2">Uncharacterized protein</fullName>
    </submittedName>
</protein>
<feature type="compositionally biased region" description="Basic and acidic residues" evidence="1">
    <location>
        <begin position="56"/>
        <end position="67"/>
    </location>
</feature>
<feature type="compositionally biased region" description="Basic and acidic residues" evidence="1">
    <location>
        <begin position="1"/>
        <end position="32"/>
    </location>
</feature>
<accession>A0A3S0I5X4</accession>
<name>A0A3S0I5X4_9DEIO</name>
<organism evidence="2 3">
    <name type="scientific">Deinococcus radiophilus</name>
    <dbReference type="NCBI Taxonomy" id="32062"/>
    <lineage>
        <taxon>Bacteria</taxon>
        <taxon>Thermotogati</taxon>
        <taxon>Deinococcota</taxon>
        <taxon>Deinococci</taxon>
        <taxon>Deinococcales</taxon>
        <taxon>Deinococcaceae</taxon>
        <taxon>Deinococcus</taxon>
    </lineage>
</organism>
<gene>
    <name evidence="2" type="ORF">EJ104_09405</name>
</gene>